<feature type="region of interest" description="Disordered" evidence="4">
    <location>
        <begin position="256"/>
        <end position="294"/>
    </location>
</feature>
<evidence type="ECO:0000313" key="6">
    <source>
        <dbReference type="EMBL" id="URW77048.1"/>
    </source>
</evidence>
<dbReference type="RefSeq" id="WP_250754938.1">
    <property type="nucleotide sequence ID" value="NZ_CP098401.1"/>
</dbReference>
<dbReference type="InterPro" id="IPR003439">
    <property type="entry name" value="ABC_transporter-like_ATP-bd"/>
</dbReference>
<dbReference type="Gene3D" id="3.40.50.300">
    <property type="entry name" value="P-loop containing nucleotide triphosphate hydrolases"/>
    <property type="match status" value="1"/>
</dbReference>
<name>A0ABY4TXC0_9SPHN</name>
<dbReference type="InterPro" id="IPR017871">
    <property type="entry name" value="ABC_transporter-like_CS"/>
</dbReference>
<evidence type="ECO:0000259" key="5">
    <source>
        <dbReference type="PROSITE" id="PS50893"/>
    </source>
</evidence>
<dbReference type="CDD" id="cd03261">
    <property type="entry name" value="ABC_Org_Solvent_Resistant"/>
    <property type="match status" value="1"/>
</dbReference>
<dbReference type="SUPFAM" id="SSF52540">
    <property type="entry name" value="P-loop containing nucleoside triphosphate hydrolases"/>
    <property type="match status" value="1"/>
</dbReference>
<dbReference type="PROSITE" id="PS50893">
    <property type="entry name" value="ABC_TRANSPORTER_2"/>
    <property type="match status" value="1"/>
</dbReference>
<evidence type="ECO:0000256" key="2">
    <source>
        <dbReference type="ARBA" id="ARBA00022741"/>
    </source>
</evidence>
<reference evidence="6" key="1">
    <citation type="submission" date="2022-05" db="EMBL/GenBank/DDBJ databases">
        <title>Sphingomonas sp. strain RMG20 Genome sequencing and assembly.</title>
        <authorList>
            <person name="Kim I."/>
        </authorList>
    </citation>
    <scope>NUCLEOTIDE SEQUENCE</scope>
    <source>
        <strain evidence="6">RMG20</strain>
    </source>
</reference>
<dbReference type="GO" id="GO:0005524">
    <property type="term" value="F:ATP binding"/>
    <property type="evidence" value="ECO:0007669"/>
    <property type="project" value="UniProtKB-KW"/>
</dbReference>
<dbReference type="Proteomes" id="UP001055580">
    <property type="component" value="Chromosome"/>
</dbReference>
<evidence type="ECO:0000256" key="1">
    <source>
        <dbReference type="ARBA" id="ARBA00022448"/>
    </source>
</evidence>
<keyword evidence="1" id="KW-0813">Transport</keyword>
<dbReference type="SMART" id="SM00382">
    <property type="entry name" value="AAA"/>
    <property type="match status" value="1"/>
</dbReference>
<keyword evidence="3 6" id="KW-0067">ATP-binding</keyword>
<accession>A0ABY4TXC0</accession>
<organism evidence="6 7">
    <name type="scientific">Sphingomonas donggukensis</name>
    <dbReference type="NCBI Taxonomy" id="2949093"/>
    <lineage>
        <taxon>Bacteria</taxon>
        <taxon>Pseudomonadati</taxon>
        <taxon>Pseudomonadota</taxon>
        <taxon>Alphaproteobacteria</taxon>
        <taxon>Sphingomonadales</taxon>
        <taxon>Sphingomonadaceae</taxon>
        <taxon>Sphingomonas</taxon>
    </lineage>
</organism>
<sequence>MAAGNRRRDEAIIKVTGLKNSFGDQVVHENLDLEVRRGEILGVVGGSGTGKSVLMRSIIGLQTPDAGTVRVFGDADTDEEAAEAVKVRKRWGVLFQGGALFSTLTVAENIQVPLREFYPDLDPVLMGQIAAYKVVMTGLPPEAGPKYPSELSGGMKKRAGLARALALDPELLFLDEPTAGLDPIGAAAFDELTRSLQKTMGLTVFLITHDLDTLYAICDRVAVLADKKVIAVGTIPELLALDHPWIQEYFNGPRGRAATASKERGEAETPAPDQTHARPAGADTTDDRPAGAVR</sequence>
<keyword evidence="2" id="KW-0547">Nucleotide-binding</keyword>
<proteinExistence type="predicted"/>
<dbReference type="InterPro" id="IPR003593">
    <property type="entry name" value="AAA+_ATPase"/>
</dbReference>
<dbReference type="PANTHER" id="PTHR43023:SF3">
    <property type="entry name" value="PROTEIN TRIGALACTOSYLDIACYLGLYCEROL 3, CHLOROPLASTIC"/>
    <property type="match status" value="1"/>
</dbReference>
<feature type="compositionally biased region" description="Basic and acidic residues" evidence="4">
    <location>
        <begin position="285"/>
        <end position="294"/>
    </location>
</feature>
<dbReference type="PROSITE" id="PS00211">
    <property type="entry name" value="ABC_TRANSPORTER_1"/>
    <property type="match status" value="1"/>
</dbReference>
<evidence type="ECO:0000313" key="7">
    <source>
        <dbReference type="Proteomes" id="UP001055580"/>
    </source>
</evidence>
<dbReference type="PANTHER" id="PTHR43023">
    <property type="entry name" value="PROTEIN TRIGALACTOSYLDIACYLGLYCEROL 3, CHLOROPLASTIC"/>
    <property type="match status" value="1"/>
</dbReference>
<gene>
    <name evidence="6" type="ORF">M9980_12365</name>
</gene>
<feature type="domain" description="ABC transporter" evidence="5">
    <location>
        <begin position="13"/>
        <end position="251"/>
    </location>
</feature>
<evidence type="ECO:0000256" key="4">
    <source>
        <dbReference type="SAM" id="MobiDB-lite"/>
    </source>
</evidence>
<protein>
    <submittedName>
        <fullName evidence="6">ABC transporter ATP-binding protein</fullName>
    </submittedName>
</protein>
<dbReference type="InterPro" id="IPR027417">
    <property type="entry name" value="P-loop_NTPase"/>
</dbReference>
<evidence type="ECO:0000256" key="3">
    <source>
        <dbReference type="ARBA" id="ARBA00022840"/>
    </source>
</evidence>
<keyword evidence="7" id="KW-1185">Reference proteome</keyword>
<dbReference type="Pfam" id="PF00005">
    <property type="entry name" value="ABC_tran"/>
    <property type="match status" value="1"/>
</dbReference>
<dbReference type="EMBL" id="CP098401">
    <property type="protein sequence ID" value="URW77048.1"/>
    <property type="molecule type" value="Genomic_DNA"/>
</dbReference>